<feature type="region of interest" description="Disordered" evidence="1">
    <location>
        <begin position="298"/>
        <end position="333"/>
    </location>
</feature>
<dbReference type="Pfam" id="PF00535">
    <property type="entry name" value="Glycos_transf_2"/>
    <property type="match status" value="1"/>
</dbReference>
<organism evidence="3 4">
    <name type="scientific">Goekera deserti</name>
    <dbReference type="NCBI Taxonomy" id="2497753"/>
    <lineage>
        <taxon>Bacteria</taxon>
        <taxon>Bacillati</taxon>
        <taxon>Actinomycetota</taxon>
        <taxon>Actinomycetes</taxon>
        <taxon>Geodermatophilales</taxon>
        <taxon>Geodermatophilaceae</taxon>
        <taxon>Goekera</taxon>
    </lineage>
</organism>
<proteinExistence type="predicted"/>
<dbReference type="SUPFAM" id="SSF53448">
    <property type="entry name" value="Nucleotide-diphospho-sugar transferases"/>
    <property type="match status" value="1"/>
</dbReference>
<keyword evidence="3" id="KW-0808">Transferase</keyword>
<dbReference type="InterPro" id="IPR001173">
    <property type="entry name" value="Glyco_trans_2-like"/>
</dbReference>
<dbReference type="AlphaFoldDB" id="A0A7K3W884"/>
<dbReference type="CDD" id="cd04186">
    <property type="entry name" value="GT_2_like_c"/>
    <property type="match status" value="1"/>
</dbReference>
<sequence length="333" mass="35209">MPEVSPGTPLRVVAVTFSPGDTLDGFLDSLAAATSLPVEVVLADNGSTDGVPERAVAERPEVTLLRTGGNVGYGAAANAGLAGRTSGFALVANPDVRFEPGSVDALLDVAARWPRAATVGPAILTPTGELYPSARDLPRLSTGIGHALLGWVWPANPWTARYRREDEAPRERPAGWLSGSCFLVDLEAFWSVGGFDPGYFMYFEDVDLAERLGRHGWLHVYAPSAVVVHEGGHSTRREPHRMARVHHTSALRFLSGQHPRRRDAPLRTVLRAGLGARMLTSYVSGRVAAGARFQRPAADLPATPAGHDGHHGRVGSVGPGGPAGLPDHDDGGS</sequence>
<reference evidence="3 4" key="1">
    <citation type="submission" date="2020-02" db="EMBL/GenBank/DDBJ databases">
        <title>The whole genome sequence of CPCC 205119.</title>
        <authorList>
            <person name="Jiang Z."/>
        </authorList>
    </citation>
    <scope>NUCLEOTIDE SEQUENCE [LARGE SCALE GENOMIC DNA]</scope>
    <source>
        <strain evidence="3 4">CPCC 205119</strain>
    </source>
</reference>
<dbReference type="PANTHER" id="PTHR43179">
    <property type="entry name" value="RHAMNOSYLTRANSFERASE WBBL"/>
    <property type="match status" value="1"/>
</dbReference>
<dbReference type="GO" id="GO:0016740">
    <property type="term" value="F:transferase activity"/>
    <property type="evidence" value="ECO:0007669"/>
    <property type="project" value="UniProtKB-KW"/>
</dbReference>
<comment type="caution">
    <text evidence="3">The sequence shown here is derived from an EMBL/GenBank/DDBJ whole genome shotgun (WGS) entry which is preliminary data.</text>
</comment>
<feature type="domain" description="Glycosyltransferase 2-like" evidence="2">
    <location>
        <begin position="13"/>
        <end position="132"/>
    </location>
</feature>
<keyword evidence="4" id="KW-1185">Reference proteome</keyword>
<protein>
    <submittedName>
        <fullName evidence="3">Glycosyltransferase family 2 protein</fullName>
    </submittedName>
</protein>
<evidence type="ECO:0000259" key="2">
    <source>
        <dbReference type="Pfam" id="PF00535"/>
    </source>
</evidence>
<name>A0A7K3W884_9ACTN</name>
<evidence type="ECO:0000313" key="4">
    <source>
        <dbReference type="Proteomes" id="UP000470470"/>
    </source>
</evidence>
<accession>A0A7K3W884</accession>
<evidence type="ECO:0000313" key="3">
    <source>
        <dbReference type="EMBL" id="NEL52607.1"/>
    </source>
</evidence>
<evidence type="ECO:0000256" key="1">
    <source>
        <dbReference type="SAM" id="MobiDB-lite"/>
    </source>
</evidence>
<gene>
    <name evidence="3" type="ORF">G1H19_01080</name>
</gene>
<dbReference type="Gene3D" id="3.90.550.10">
    <property type="entry name" value="Spore Coat Polysaccharide Biosynthesis Protein SpsA, Chain A"/>
    <property type="match status" value="1"/>
</dbReference>
<dbReference type="PANTHER" id="PTHR43179:SF7">
    <property type="entry name" value="RHAMNOSYLTRANSFERASE WBBL"/>
    <property type="match status" value="1"/>
</dbReference>
<dbReference type="Proteomes" id="UP000470470">
    <property type="component" value="Unassembled WGS sequence"/>
</dbReference>
<dbReference type="InterPro" id="IPR029044">
    <property type="entry name" value="Nucleotide-diphossugar_trans"/>
</dbReference>
<dbReference type="EMBL" id="JAAGWK010000003">
    <property type="protein sequence ID" value="NEL52607.1"/>
    <property type="molecule type" value="Genomic_DNA"/>
</dbReference>